<reference evidence="1 2" key="1">
    <citation type="submission" date="2018-01" db="EMBL/GenBank/DDBJ databases">
        <title>G. obscuriglobus.</title>
        <authorList>
            <person name="Franke J."/>
            <person name="Blomberg W."/>
            <person name="Selmecki A."/>
        </authorList>
    </citation>
    <scope>NUCLEOTIDE SEQUENCE [LARGE SCALE GENOMIC DNA]</scope>
    <source>
        <strain evidence="1 2">DSM 5831</strain>
    </source>
</reference>
<dbReference type="Proteomes" id="UP000245802">
    <property type="component" value="Chromosome"/>
</dbReference>
<evidence type="ECO:0000313" key="1">
    <source>
        <dbReference type="EMBL" id="AWM40170.1"/>
    </source>
</evidence>
<name>A0A2Z3HFK8_9BACT</name>
<organism evidence="1 2">
    <name type="scientific">Gemmata obscuriglobus</name>
    <dbReference type="NCBI Taxonomy" id="114"/>
    <lineage>
        <taxon>Bacteria</taxon>
        <taxon>Pseudomonadati</taxon>
        <taxon>Planctomycetota</taxon>
        <taxon>Planctomycetia</taxon>
        <taxon>Gemmatales</taxon>
        <taxon>Gemmataceae</taxon>
        <taxon>Gemmata</taxon>
    </lineage>
</organism>
<dbReference type="InterPro" id="IPR056955">
    <property type="entry name" value="ORC-CDC6-like"/>
</dbReference>
<dbReference type="KEGG" id="gog:C1280_26310"/>
<dbReference type="EMBL" id="CP025958">
    <property type="protein sequence ID" value="AWM40170.1"/>
    <property type="molecule type" value="Genomic_DNA"/>
</dbReference>
<gene>
    <name evidence="1" type="ORF">C1280_26310</name>
</gene>
<sequence>MSTSNPFQYEAANNLSPSMIAAFYVEDFNFSRVIQSKRNIFLVGERGSGKTMTLLYNSLRVRLAAGGRDAKSLEMIGVYIPCNTPLVHRKEYQLLNEIQAAAISEHFLVLTVIYNIADTLNEVPDTLDGVKQKDLRSDIEYILGIKLRDTVNLYEGIREWAQKDIVATQRHINQPKSDLFYDNCLSFASGVMPLLGCIRKIPVLKDSHLMLMMDDAHDLNEHQARSLNSWIAYRDHSAFSFKVATAKVGKPDFKTTSGGAVLEGHDFTTIDMEQPFQTASSDFGKMSASIIDRRLKRCGIEKGAAEFFPVSPQFDADMRKCHDQVKVRVAKEHPDWLPSRVQDYVYKFGRAEYFRTRSPKANRPTYSGFDTLVYLSTGVIRNLLEPCYLMYDAVQSRRHDGAAGAAPTEIPPDDQCDIILRQSEAMWARLKEGLDRSIDGCSSKQARQIVTLFEKLAMYFRVRLLNHESEPQANSFSITGMTEAIESELSPLLMIARKAQLLYMRFGPAKAGGLREAYYVPNRMLWPSIGLDLHGQHARASLKAKDLLAASNGTDIPVKKPDAAPEQRGLFDE</sequence>
<dbReference type="Pfam" id="PF24389">
    <property type="entry name" value="ORC-CDC6-like"/>
    <property type="match status" value="1"/>
</dbReference>
<dbReference type="OrthoDB" id="271711at2"/>
<evidence type="ECO:0000313" key="2">
    <source>
        <dbReference type="Proteomes" id="UP000245802"/>
    </source>
</evidence>
<dbReference type="RefSeq" id="WP_010034210.1">
    <property type="nucleotide sequence ID" value="NZ_CP025958.1"/>
</dbReference>
<protein>
    <submittedName>
        <fullName evidence="1">Uncharacterized protein</fullName>
    </submittedName>
</protein>
<dbReference type="AlphaFoldDB" id="A0A2Z3HFK8"/>
<proteinExistence type="predicted"/>
<accession>A0A2Z3HFK8</accession>
<keyword evidence="2" id="KW-1185">Reference proteome</keyword>